<accession>A0AAN7P637</accession>
<evidence type="ECO:0000256" key="1">
    <source>
        <dbReference type="SAM" id="MobiDB-lite"/>
    </source>
</evidence>
<feature type="compositionally biased region" description="Basic and acidic residues" evidence="1">
    <location>
        <begin position="54"/>
        <end position="68"/>
    </location>
</feature>
<keyword evidence="3" id="KW-1185">Reference proteome</keyword>
<dbReference type="Proteomes" id="UP001353858">
    <property type="component" value="Unassembled WGS sequence"/>
</dbReference>
<comment type="caution">
    <text evidence="2">The sequence shown here is derived from an EMBL/GenBank/DDBJ whole genome shotgun (WGS) entry which is preliminary data.</text>
</comment>
<name>A0AAN7P637_9COLE</name>
<sequence length="103" mass="11541">MVFGRLNLAGDHQETRIFVTDSVDADDSVVSNSDGLPIAMLQNPNEVGEASTFKSREKENSGVKETRKPLTILTDTSDERRCPVRDRKQFFTIIALETPEEEV</sequence>
<evidence type="ECO:0000313" key="2">
    <source>
        <dbReference type="EMBL" id="KAK4877602.1"/>
    </source>
</evidence>
<reference evidence="3" key="1">
    <citation type="submission" date="2023-01" db="EMBL/GenBank/DDBJ databases">
        <title>Key to firefly adult light organ development and bioluminescence: homeobox transcription factors regulate luciferase expression and transportation to peroxisome.</title>
        <authorList>
            <person name="Fu X."/>
        </authorList>
    </citation>
    <scope>NUCLEOTIDE SEQUENCE [LARGE SCALE GENOMIC DNA]</scope>
</reference>
<protein>
    <submittedName>
        <fullName evidence="2">Uncharacterized protein</fullName>
    </submittedName>
</protein>
<gene>
    <name evidence="2" type="ORF">RN001_010108</name>
</gene>
<proteinExistence type="predicted"/>
<organism evidence="2 3">
    <name type="scientific">Aquatica leii</name>
    <dbReference type="NCBI Taxonomy" id="1421715"/>
    <lineage>
        <taxon>Eukaryota</taxon>
        <taxon>Metazoa</taxon>
        <taxon>Ecdysozoa</taxon>
        <taxon>Arthropoda</taxon>
        <taxon>Hexapoda</taxon>
        <taxon>Insecta</taxon>
        <taxon>Pterygota</taxon>
        <taxon>Neoptera</taxon>
        <taxon>Endopterygota</taxon>
        <taxon>Coleoptera</taxon>
        <taxon>Polyphaga</taxon>
        <taxon>Elateriformia</taxon>
        <taxon>Elateroidea</taxon>
        <taxon>Lampyridae</taxon>
        <taxon>Luciolinae</taxon>
        <taxon>Aquatica</taxon>
    </lineage>
</organism>
<feature type="region of interest" description="Disordered" evidence="1">
    <location>
        <begin position="47"/>
        <end position="68"/>
    </location>
</feature>
<evidence type="ECO:0000313" key="3">
    <source>
        <dbReference type="Proteomes" id="UP001353858"/>
    </source>
</evidence>
<dbReference type="EMBL" id="JARPUR010000004">
    <property type="protein sequence ID" value="KAK4877602.1"/>
    <property type="molecule type" value="Genomic_DNA"/>
</dbReference>
<dbReference type="AlphaFoldDB" id="A0AAN7P637"/>